<reference evidence="2" key="2">
    <citation type="submission" date="2020-07" db="EMBL/GenBank/DDBJ databases">
        <authorList>
            <person name="Klompen A.L."/>
            <person name="Macrander J."/>
            <person name="Reitzel A.M."/>
            <person name="Stampar S.N."/>
        </authorList>
    </citation>
    <scope>NUCLEOTIDE SEQUENCE</scope>
</reference>
<dbReference type="Pfam" id="PF09056">
    <property type="entry name" value="Phospholip_A2_3"/>
    <property type="match status" value="1"/>
</dbReference>
<dbReference type="GO" id="GO:0004623">
    <property type="term" value="F:phospholipase A2 activity"/>
    <property type="evidence" value="ECO:0007669"/>
    <property type="project" value="InterPro"/>
</dbReference>
<dbReference type="EMBL" id="MT747577">
    <property type="protein sequence ID" value="QNH72511.1"/>
    <property type="molecule type" value="mRNA"/>
</dbReference>
<dbReference type="PANTHER" id="PTHR37687:SF1">
    <property type="entry name" value="AGAP006772-PA"/>
    <property type="match status" value="1"/>
</dbReference>
<proteinExistence type="evidence at transcript level"/>
<dbReference type="SUPFAM" id="SSF48619">
    <property type="entry name" value="Phospholipase A2, PLA2"/>
    <property type="match status" value="1"/>
</dbReference>
<dbReference type="AlphaFoldDB" id="A0A7G7WZ22"/>
<accession>A0A7G7WZ22</accession>
<name>A0A7G7WZ22_9CNID</name>
<dbReference type="GO" id="GO:0006644">
    <property type="term" value="P:phospholipid metabolic process"/>
    <property type="evidence" value="ECO:0007669"/>
    <property type="project" value="InterPro"/>
</dbReference>
<dbReference type="PANTHER" id="PTHR37687">
    <property type="entry name" value="AGAP006772-PA"/>
    <property type="match status" value="1"/>
</dbReference>
<evidence type="ECO:0000256" key="1">
    <source>
        <dbReference type="SAM" id="SignalP"/>
    </source>
</evidence>
<dbReference type="InterPro" id="IPR015141">
    <property type="entry name" value="PLipase_A2_prok/fun"/>
</dbReference>
<dbReference type="Gene3D" id="1.20.90.10">
    <property type="entry name" value="Phospholipase A2 domain"/>
    <property type="match status" value="1"/>
</dbReference>
<sequence length="213" mass="24579">MQSRNNMVIFAFVAICFISMTQGFHHKLSEDKDLVLDGRTGKKVYYRDLVQEYKDAQKEQCESLKELDGCSAPFGDESYFYRGFFTPACLRHDICYRCARTYKWRRTDCDNAFQRDMEELCKSKQAIDLVPRSETSNCVSASHMYYYGVRAFGSLYHGVRAKDWCKLDCSHQGGDPFYTTRPENKIDTLTDWNKLKVESGQEDGSTSASGEDE</sequence>
<evidence type="ECO:0000313" key="2">
    <source>
        <dbReference type="EMBL" id="QNH72511.1"/>
    </source>
</evidence>
<dbReference type="GO" id="GO:0050482">
    <property type="term" value="P:arachidonate secretion"/>
    <property type="evidence" value="ECO:0007669"/>
    <property type="project" value="InterPro"/>
</dbReference>
<feature type="signal peptide" evidence="1">
    <location>
        <begin position="1"/>
        <end position="23"/>
    </location>
</feature>
<keyword evidence="1" id="KW-0732">Signal</keyword>
<reference evidence="2" key="1">
    <citation type="journal article" date="2020" name="Mar. Drugs">
        <title>Transcriptomic Analysis of Four Cerianthid (Cnidaria, Ceriantharia) Venoms.</title>
        <authorList>
            <person name="Klompen A.M.L."/>
            <person name="Macrander J."/>
            <person name="Reitzel A.M."/>
            <person name="Stampar S.N."/>
        </authorList>
    </citation>
    <scope>NUCLEOTIDE SEQUENCE</scope>
</reference>
<protein>
    <submittedName>
        <fullName evidence="2">Toxin candidate TRINITY_DN5546_c0_g1_i1</fullName>
    </submittedName>
</protein>
<dbReference type="InterPro" id="IPR036444">
    <property type="entry name" value="PLipase_A2_dom_sf"/>
</dbReference>
<dbReference type="InterPro" id="IPR038875">
    <property type="entry name" value="PLA2_conodipine-like"/>
</dbReference>
<organism evidence="2">
    <name type="scientific">Ceriantheomorphe brasiliensis</name>
    <dbReference type="NCBI Taxonomy" id="1048506"/>
    <lineage>
        <taxon>Eukaryota</taxon>
        <taxon>Metazoa</taxon>
        <taxon>Cnidaria</taxon>
        <taxon>Anthozoa</taxon>
        <taxon>Ceriantharia</taxon>
        <taxon>Spirularia</taxon>
        <taxon>Cerianthidae</taxon>
        <taxon>Ceriantheomorphe</taxon>
    </lineage>
</organism>
<feature type="chain" id="PRO_5029016717" evidence="1">
    <location>
        <begin position="24"/>
        <end position="213"/>
    </location>
</feature>